<dbReference type="GO" id="GO:0005739">
    <property type="term" value="C:mitochondrion"/>
    <property type="evidence" value="ECO:0007669"/>
    <property type="project" value="UniProtKB-SubCell"/>
</dbReference>
<reference evidence="17" key="1">
    <citation type="journal article" date="2019" name="Environ. Microbiol.">
        <title>Fungal ecological strategies reflected in gene transcription - a case study of two litter decomposers.</title>
        <authorList>
            <person name="Barbi F."/>
            <person name="Kohler A."/>
            <person name="Barry K."/>
            <person name="Baskaran P."/>
            <person name="Daum C."/>
            <person name="Fauchery L."/>
            <person name="Ihrmark K."/>
            <person name="Kuo A."/>
            <person name="LaButti K."/>
            <person name="Lipzen A."/>
            <person name="Morin E."/>
            <person name="Grigoriev I.V."/>
            <person name="Henrissat B."/>
            <person name="Lindahl B."/>
            <person name="Martin F."/>
        </authorList>
    </citation>
    <scope>NUCLEOTIDE SEQUENCE</scope>
    <source>
        <strain evidence="17">JB14</strain>
    </source>
</reference>
<evidence type="ECO:0000256" key="1">
    <source>
        <dbReference type="ARBA" id="ARBA00001974"/>
    </source>
</evidence>
<dbReference type="Gene3D" id="1.10.8.870">
    <property type="entry name" value="Alpha-glycerophosphate oxidase, cap domain"/>
    <property type="match status" value="1"/>
</dbReference>
<evidence type="ECO:0000256" key="3">
    <source>
        <dbReference type="ARBA" id="ARBA00007330"/>
    </source>
</evidence>
<dbReference type="InterPro" id="IPR000447">
    <property type="entry name" value="G3P_DH_FAD-dep"/>
</dbReference>
<accession>A0A6A4HYW4</accession>
<feature type="domain" description="FAD dependent oxidoreductase" evidence="15">
    <location>
        <begin position="78"/>
        <end position="452"/>
    </location>
</feature>
<dbReference type="InterPro" id="IPR031656">
    <property type="entry name" value="DAO_C"/>
</dbReference>
<dbReference type="OrthoDB" id="264015at2759"/>
<dbReference type="Gene3D" id="3.30.9.10">
    <property type="entry name" value="D-Amino Acid Oxidase, subunit A, domain 2"/>
    <property type="match status" value="1"/>
</dbReference>
<dbReference type="PRINTS" id="PR01001">
    <property type="entry name" value="FADG3PDH"/>
</dbReference>
<keyword evidence="10" id="KW-0809">Transit peptide</keyword>
<dbReference type="GO" id="GO:0006072">
    <property type="term" value="P:glycerol-3-phosphate metabolic process"/>
    <property type="evidence" value="ECO:0007669"/>
    <property type="project" value="UniProtKB-UniRule"/>
</dbReference>
<keyword evidence="18" id="KW-1185">Reference proteome</keyword>
<keyword evidence="9" id="KW-0106">Calcium</keyword>
<name>A0A6A4HYW4_9AGAR</name>
<evidence type="ECO:0000259" key="15">
    <source>
        <dbReference type="Pfam" id="PF01266"/>
    </source>
</evidence>
<evidence type="ECO:0000256" key="14">
    <source>
        <dbReference type="SAM" id="Phobius"/>
    </source>
</evidence>
<keyword evidence="8" id="KW-0274">FAD</keyword>
<evidence type="ECO:0000256" key="5">
    <source>
        <dbReference type="ARBA" id="ARBA00022630"/>
    </source>
</evidence>
<dbReference type="GO" id="GO:0046872">
    <property type="term" value="F:metal ion binding"/>
    <property type="evidence" value="ECO:0007669"/>
    <property type="project" value="UniProtKB-KW"/>
</dbReference>
<dbReference type="Pfam" id="PF01266">
    <property type="entry name" value="DAO"/>
    <property type="match status" value="1"/>
</dbReference>
<keyword evidence="6" id="KW-0479">Metal-binding</keyword>
<comment type="cofactor">
    <cofactor evidence="1 13">
        <name>FAD</name>
        <dbReference type="ChEBI" id="CHEBI:57692"/>
    </cofactor>
</comment>
<sequence length="828" mass="91030">MPAVLSTLRNRLLTRRALIYASSSLLVGAGATFYYLNSGPSFPPSTKESRRPPPPWTPPSRFTNLQALKTSSQHEPFDLLIVGGGATGAGAALDAASRGLKVALVERDDFAAGTSSKSTKLVHGGVRYLQKAIMELDREQWALVKEALKERKVFLHTAPYLSHMLPIMLPVYNVIQLPYYFAGCKMYDILAGSENMSSSYIMSRNKALETFPMLKREGNRTNPALALFGAVVYHDGQHNDSRMNTALIMSAVKHGAVVANYAEVMSFYKSGEKLSGARVRDELTGEEFVVHARASSDPACPKPSSSVATPASTHKNIVAPSSGIHITLPNYYAPKTMGLLDPATSDGRVIFFLPWQGGVIAGTTDAPAPLEKDPIAPEEEIRWVLEEVRHYLSPDIKVRRGDVLSAWSGLRPLVRDPKHAEESGTAGLVRSHMIYVDPQGMLTVAGGKWTTYRAMAEEGIDRAVKEFNLRYDLAGKDRGSQIEKCVTENVRLIGSDHWGRNMFIGLIQRYGLDNEVAKHLSDSYGDRAWTVCDLAEQYDETDEGGWPLHGKRLCDLYPYIEAEVRYAVEHEYAVKATDVLARRTRLTFLNAQAALDALPRVVDIMADHLGWDLSRKKKEIRNTVKFLESMGLKREVVEAQYKDVGGVPEPIPRGWRENLVVGSERNLRHAFSSIATGFGFFGHATPEQKNTLASGTVLPVYSRAKFDRGELAALRAAFESVATETSSLVEITTPPVTLTASTTPKLLPISQVVQVLQHVPGYQDLVAKGLEKDLQYVIQEAGFQGYKEVGSRSLLRSICGDLKEITFAPAGTKKQRKAIPVEKSGGGV</sequence>
<keyword evidence="11 13" id="KW-0560">Oxidoreductase</keyword>
<organism evidence="17 18">
    <name type="scientific">Gymnopus androsaceus JB14</name>
    <dbReference type="NCBI Taxonomy" id="1447944"/>
    <lineage>
        <taxon>Eukaryota</taxon>
        <taxon>Fungi</taxon>
        <taxon>Dikarya</taxon>
        <taxon>Basidiomycota</taxon>
        <taxon>Agaricomycotina</taxon>
        <taxon>Agaricomycetes</taxon>
        <taxon>Agaricomycetidae</taxon>
        <taxon>Agaricales</taxon>
        <taxon>Marasmiineae</taxon>
        <taxon>Omphalotaceae</taxon>
        <taxon>Gymnopus</taxon>
    </lineage>
</organism>
<comment type="subcellular location">
    <subcellularLocation>
        <location evidence="2">Mitochondrion</location>
    </subcellularLocation>
</comment>
<feature type="domain" description="Alpha-glycerophosphate oxidase C-terminal" evidence="16">
    <location>
        <begin position="485"/>
        <end position="615"/>
    </location>
</feature>
<evidence type="ECO:0000256" key="10">
    <source>
        <dbReference type="ARBA" id="ARBA00022946"/>
    </source>
</evidence>
<evidence type="ECO:0000256" key="13">
    <source>
        <dbReference type="RuleBase" id="RU361217"/>
    </source>
</evidence>
<keyword evidence="5 13" id="KW-0285">Flavoprotein</keyword>
<evidence type="ECO:0000256" key="11">
    <source>
        <dbReference type="ARBA" id="ARBA00023002"/>
    </source>
</evidence>
<keyword evidence="14" id="KW-0812">Transmembrane</keyword>
<dbReference type="SUPFAM" id="SSF51905">
    <property type="entry name" value="FAD/NAD(P)-binding domain"/>
    <property type="match status" value="1"/>
</dbReference>
<dbReference type="SUPFAM" id="SSF54373">
    <property type="entry name" value="FAD-linked reductases, C-terminal domain"/>
    <property type="match status" value="1"/>
</dbReference>
<dbReference type="Proteomes" id="UP000799118">
    <property type="component" value="Unassembled WGS sequence"/>
</dbReference>
<evidence type="ECO:0000259" key="16">
    <source>
        <dbReference type="Pfam" id="PF16901"/>
    </source>
</evidence>
<dbReference type="PROSITE" id="PS00978">
    <property type="entry name" value="FAD_G3PDH_2"/>
    <property type="match status" value="1"/>
</dbReference>
<keyword evidence="14" id="KW-0472">Membrane</keyword>
<keyword evidence="12" id="KW-0496">Mitochondrion</keyword>
<protein>
    <recommendedName>
        <fullName evidence="4 13">Glycerol-3-phosphate dehydrogenase</fullName>
        <ecNumber evidence="4 13">1.1.5.3</ecNumber>
    </recommendedName>
</protein>
<keyword evidence="14" id="KW-1133">Transmembrane helix</keyword>
<dbReference type="InterPro" id="IPR036188">
    <property type="entry name" value="FAD/NAD-bd_sf"/>
</dbReference>
<dbReference type="PROSITE" id="PS00977">
    <property type="entry name" value="FAD_G3PDH_1"/>
    <property type="match status" value="1"/>
</dbReference>
<keyword evidence="7" id="KW-0677">Repeat</keyword>
<feature type="transmembrane region" description="Helical" evidence="14">
    <location>
        <begin position="17"/>
        <end position="36"/>
    </location>
</feature>
<evidence type="ECO:0000256" key="6">
    <source>
        <dbReference type="ARBA" id="ARBA00022723"/>
    </source>
</evidence>
<evidence type="ECO:0000313" key="17">
    <source>
        <dbReference type="EMBL" id="KAE9402920.1"/>
    </source>
</evidence>
<evidence type="ECO:0000256" key="2">
    <source>
        <dbReference type="ARBA" id="ARBA00004173"/>
    </source>
</evidence>
<dbReference type="GO" id="GO:0004368">
    <property type="term" value="F:glycerol-3-phosphate dehydrogenase (quinone) activity"/>
    <property type="evidence" value="ECO:0007669"/>
    <property type="project" value="UniProtKB-EC"/>
</dbReference>
<dbReference type="PANTHER" id="PTHR11985">
    <property type="entry name" value="GLYCEROL-3-PHOSPHATE DEHYDROGENASE"/>
    <property type="match status" value="1"/>
</dbReference>
<dbReference type="PANTHER" id="PTHR11985:SF15">
    <property type="entry name" value="GLYCEROL-3-PHOSPHATE DEHYDROGENASE, MITOCHONDRIAL"/>
    <property type="match status" value="1"/>
</dbReference>
<evidence type="ECO:0000256" key="8">
    <source>
        <dbReference type="ARBA" id="ARBA00022827"/>
    </source>
</evidence>
<dbReference type="AlphaFoldDB" id="A0A6A4HYW4"/>
<comment type="catalytic activity">
    <reaction evidence="13">
        <text>a quinone + sn-glycerol 3-phosphate = dihydroxyacetone phosphate + a quinol</text>
        <dbReference type="Rhea" id="RHEA:18977"/>
        <dbReference type="ChEBI" id="CHEBI:24646"/>
        <dbReference type="ChEBI" id="CHEBI:57597"/>
        <dbReference type="ChEBI" id="CHEBI:57642"/>
        <dbReference type="ChEBI" id="CHEBI:132124"/>
        <dbReference type="EC" id="1.1.5.3"/>
    </reaction>
</comment>
<evidence type="ECO:0000313" key="18">
    <source>
        <dbReference type="Proteomes" id="UP000799118"/>
    </source>
</evidence>
<evidence type="ECO:0000256" key="9">
    <source>
        <dbReference type="ARBA" id="ARBA00022837"/>
    </source>
</evidence>
<dbReference type="InterPro" id="IPR038299">
    <property type="entry name" value="DAO_C_sf"/>
</dbReference>
<comment type="similarity">
    <text evidence="3 13">Belongs to the FAD-dependent glycerol-3-phosphate dehydrogenase family.</text>
</comment>
<dbReference type="InterPro" id="IPR006076">
    <property type="entry name" value="FAD-dep_OxRdtase"/>
</dbReference>
<dbReference type="EMBL" id="ML769430">
    <property type="protein sequence ID" value="KAE9402920.1"/>
    <property type="molecule type" value="Genomic_DNA"/>
</dbReference>
<dbReference type="FunFam" id="1.10.8.870:FF:000001">
    <property type="entry name" value="Glycerol-3-phosphate dehydrogenase"/>
    <property type="match status" value="1"/>
</dbReference>
<evidence type="ECO:0000256" key="4">
    <source>
        <dbReference type="ARBA" id="ARBA00013029"/>
    </source>
</evidence>
<dbReference type="Pfam" id="PF16901">
    <property type="entry name" value="DAO_C"/>
    <property type="match status" value="1"/>
</dbReference>
<dbReference type="EC" id="1.1.5.3" evidence="4 13"/>
<gene>
    <name evidence="17" type="ORF">BT96DRAFT_990757</name>
</gene>
<evidence type="ECO:0000256" key="12">
    <source>
        <dbReference type="ARBA" id="ARBA00023128"/>
    </source>
</evidence>
<dbReference type="Gene3D" id="3.50.50.60">
    <property type="entry name" value="FAD/NAD(P)-binding domain"/>
    <property type="match status" value="1"/>
</dbReference>
<evidence type="ECO:0000256" key="7">
    <source>
        <dbReference type="ARBA" id="ARBA00022737"/>
    </source>
</evidence>
<proteinExistence type="inferred from homology"/>